<protein>
    <submittedName>
        <fullName evidence="2">Unnamed protein product</fullName>
    </submittedName>
</protein>
<gene>
    <name evidence="2" type="ORF">Cboi02_000511000</name>
</gene>
<reference evidence="2" key="1">
    <citation type="submission" date="2023-04" db="EMBL/GenBank/DDBJ databases">
        <title>Candida boidinii NBRC 10035.</title>
        <authorList>
            <person name="Ichikawa N."/>
            <person name="Sato H."/>
            <person name="Tonouchi N."/>
        </authorList>
    </citation>
    <scope>NUCLEOTIDE SEQUENCE</scope>
    <source>
        <strain evidence="2">NBRC 10035</strain>
    </source>
</reference>
<feature type="compositionally biased region" description="Basic and acidic residues" evidence="1">
    <location>
        <begin position="37"/>
        <end position="54"/>
    </location>
</feature>
<evidence type="ECO:0000256" key="1">
    <source>
        <dbReference type="SAM" id="MobiDB-lite"/>
    </source>
</evidence>
<dbReference type="Proteomes" id="UP001165120">
    <property type="component" value="Unassembled WGS sequence"/>
</dbReference>
<comment type="caution">
    <text evidence="2">The sequence shown here is derived from an EMBL/GenBank/DDBJ whole genome shotgun (WGS) entry which is preliminary data.</text>
</comment>
<organism evidence="2 3">
    <name type="scientific">Candida boidinii</name>
    <name type="common">Yeast</name>
    <dbReference type="NCBI Taxonomy" id="5477"/>
    <lineage>
        <taxon>Eukaryota</taxon>
        <taxon>Fungi</taxon>
        <taxon>Dikarya</taxon>
        <taxon>Ascomycota</taxon>
        <taxon>Saccharomycotina</taxon>
        <taxon>Pichiomycetes</taxon>
        <taxon>Pichiales</taxon>
        <taxon>Pichiaceae</taxon>
        <taxon>Ogataea</taxon>
        <taxon>Ogataea/Candida clade</taxon>
    </lineage>
</organism>
<dbReference type="EMBL" id="BSXN01002320">
    <property type="protein sequence ID" value="GME76257.1"/>
    <property type="molecule type" value="Genomic_DNA"/>
</dbReference>
<dbReference type="AlphaFoldDB" id="A0A9W6WC48"/>
<feature type="region of interest" description="Disordered" evidence="1">
    <location>
        <begin position="1"/>
        <end position="84"/>
    </location>
</feature>
<name>A0A9W6WC48_CANBO</name>
<sequence length="109" mass="12222">MSKNKTNKPKPEDSFDWDNARSSAPAPTKNHSKRNAKKSDEHKEKDNVVTDAPKKSTFHVLGVEGDEESEKPVSKTQTEDKKVKELTTATANVTLESNEDGWEVVKQKK</sequence>
<evidence type="ECO:0000313" key="3">
    <source>
        <dbReference type="Proteomes" id="UP001165120"/>
    </source>
</evidence>
<feature type="compositionally biased region" description="Basic and acidic residues" evidence="1">
    <location>
        <begin position="70"/>
        <end position="84"/>
    </location>
</feature>
<evidence type="ECO:0000313" key="2">
    <source>
        <dbReference type="EMBL" id="GME76257.1"/>
    </source>
</evidence>
<proteinExistence type="predicted"/>
<keyword evidence="3" id="KW-1185">Reference proteome</keyword>
<accession>A0A9W6WC48</accession>